<dbReference type="InterPro" id="IPR029063">
    <property type="entry name" value="SAM-dependent_MTases_sf"/>
</dbReference>
<evidence type="ECO:0000256" key="1">
    <source>
        <dbReference type="SAM" id="MobiDB-lite"/>
    </source>
</evidence>
<dbReference type="EMBL" id="CP041186">
    <property type="protein sequence ID" value="QDG49399.1"/>
    <property type="molecule type" value="Genomic_DNA"/>
</dbReference>
<dbReference type="Gene3D" id="3.40.50.150">
    <property type="entry name" value="Vaccinia Virus protein VP39"/>
    <property type="match status" value="1"/>
</dbReference>
<protein>
    <submittedName>
        <fullName evidence="2">Class I SAM-dependent methyltransferase</fullName>
    </submittedName>
</protein>
<sequence length="316" mass="34743">MKKMVIPALALALAACGGGDAQTQKDEQPTQEQMGQEAPQETTEAEQAEEGDGEAKAGEQDVAKLIEEAATGEHRSEANIARNEYRHPVETLTFFGIEPDMTVVELWPGGGWYTEVLAPTLTDGELVAASFAPKPEEPEHYRNRIYKAYEEKLQGDEVYSNVELGMLQPGQKVDMGEPGSADMVVTFRNFHSFINSGIEDEVLAESYKVLEPGGILGVVQHRAPEGADAKESAKTGYVPEAYVIEKAKEAGFELVEKSEINANPKDTKDHPEGVWTLPPSYRLGDKDRAKYEAIGESDRMTLKFRKPAEEKPAEEN</sequence>
<dbReference type="RefSeq" id="WP_141195897.1">
    <property type="nucleotide sequence ID" value="NZ_CP041186.1"/>
</dbReference>
<keyword evidence="3" id="KW-1185">Reference proteome</keyword>
<gene>
    <name evidence="2" type="ORF">FIV42_01195</name>
</gene>
<keyword evidence="2" id="KW-0489">Methyltransferase</keyword>
<dbReference type="Proteomes" id="UP000315995">
    <property type="component" value="Chromosome"/>
</dbReference>
<keyword evidence="2" id="KW-0808">Transferase</keyword>
<dbReference type="PROSITE" id="PS51257">
    <property type="entry name" value="PROKAR_LIPOPROTEIN"/>
    <property type="match status" value="1"/>
</dbReference>
<accession>A0A4Y6PMF1</accession>
<dbReference type="GO" id="GO:0008168">
    <property type="term" value="F:methyltransferase activity"/>
    <property type="evidence" value="ECO:0007669"/>
    <property type="project" value="UniProtKB-KW"/>
</dbReference>
<feature type="region of interest" description="Disordered" evidence="1">
    <location>
        <begin position="17"/>
        <end position="58"/>
    </location>
</feature>
<evidence type="ECO:0000313" key="3">
    <source>
        <dbReference type="Proteomes" id="UP000315995"/>
    </source>
</evidence>
<dbReference type="SUPFAM" id="SSF53335">
    <property type="entry name" value="S-adenosyl-L-methionine-dependent methyltransferases"/>
    <property type="match status" value="1"/>
</dbReference>
<organism evidence="2 3">
    <name type="scientific">Persicimonas caeni</name>
    <dbReference type="NCBI Taxonomy" id="2292766"/>
    <lineage>
        <taxon>Bacteria</taxon>
        <taxon>Deltaproteobacteria</taxon>
        <taxon>Bradymonadales</taxon>
        <taxon>Bradymonadaceae</taxon>
        <taxon>Persicimonas</taxon>
    </lineage>
</organism>
<dbReference type="GO" id="GO:0032259">
    <property type="term" value="P:methylation"/>
    <property type="evidence" value="ECO:0007669"/>
    <property type="project" value="UniProtKB-KW"/>
</dbReference>
<reference evidence="2 3" key="1">
    <citation type="submission" date="2019-06" db="EMBL/GenBank/DDBJ databases">
        <title>Persicimonas caeni gen. nov., sp. nov., a predatory bacterium isolated from solar saltern.</title>
        <authorList>
            <person name="Wang S."/>
        </authorList>
    </citation>
    <scope>NUCLEOTIDE SEQUENCE [LARGE SCALE GENOMIC DNA]</scope>
    <source>
        <strain evidence="2 3">YN101</strain>
    </source>
</reference>
<feature type="compositionally biased region" description="Acidic residues" evidence="1">
    <location>
        <begin position="43"/>
        <end position="52"/>
    </location>
</feature>
<evidence type="ECO:0000313" key="2">
    <source>
        <dbReference type="EMBL" id="QDG49399.1"/>
    </source>
</evidence>
<dbReference type="AlphaFoldDB" id="A0A4Y6PMF1"/>
<name>A0A4Y6PMF1_PERCE</name>
<proteinExistence type="predicted"/>